<accession>A0A371J995</accession>
<comment type="caution">
    <text evidence="2">The sequence shown here is derived from an EMBL/GenBank/DDBJ whole genome shotgun (WGS) entry which is preliminary data.</text>
</comment>
<feature type="transmembrane region" description="Helical" evidence="1">
    <location>
        <begin position="166"/>
        <end position="191"/>
    </location>
</feature>
<keyword evidence="1" id="KW-0812">Transmembrane</keyword>
<dbReference type="RefSeq" id="WP_094378308.1">
    <property type="nucleotide sequence ID" value="NZ_NOKA02000068.1"/>
</dbReference>
<feature type="transmembrane region" description="Helical" evidence="1">
    <location>
        <begin position="212"/>
        <end position="235"/>
    </location>
</feature>
<gene>
    <name evidence="2" type="ORF">CG710_018505</name>
</gene>
<dbReference type="OrthoDB" id="4336274at2"/>
<reference evidence="2 3" key="1">
    <citation type="journal article" date="2017" name="Genome Announc.">
        <title>Draft Genome Sequence of a Sporulating and Motile Strain of Lachnotalea glycerini Isolated from Water in Quebec City, Canada.</title>
        <authorList>
            <person name="Maheux A.F."/>
            <person name="Boudreau D.K."/>
            <person name="Berube E."/>
            <person name="Boissinot M."/>
            <person name="Raymond F."/>
            <person name="Brodeur S."/>
            <person name="Corbeil J."/>
            <person name="Isabel S."/>
            <person name="Omar R.F."/>
            <person name="Bergeron M.G."/>
        </authorList>
    </citation>
    <scope>NUCLEOTIDE SEQUENCE [LARGE SCALE GENOMIC DNA]</scope>
    <source>
        <strain evidence="2 3">CCRI-19302</strain>
    </source>
</reference>
<proteinExistence type="predicted"/>
<evidence type="ECO:0000313" key="2">
    <source>
        <dbReference type="EMBL" id="RDY29315.1"/>
    </source>
</evidence>
<sequence>MMKAELYKLRRSTMLIIYFLINMMIPILIFIKDFISGNTIGGVGYIEWIQSINIIISIVMFVMGAFYLTNSICMEYQNKSIINILAVVPRKAAYLYGKVSVYFLVNMISVITVEIFTILGCAILYKDISFFVIIKYVTHYDTVTGIMSFLASLFLLWIIILQRDSFYPSLLISFVCVIFLGSAVIMDYRVARIIPWSAVMIFSYSDVGSTNWVIAGASVVICALAGTFCSLVLFYKQDL</sequence>
<evidence type="ECO:0000256" key="1">
    <source>
        <dbReference type="SAM" id="Phobius"/>
    </source>
</evidence>
<dbReference type="Proteomes" id="UP000216411">
    <property type="component" value="Unassembled WGS sequence"/>
</dbReference>
<organism evidence="2 3">
    <name type="scientific">Lachnotalea glycerini</name>
    <dbReference type="NCBI Taxonomy" id="1763509"/>
    <lineage>
        <taxon>Bacteria</taxon>
        <taxon>Bacillati</taxon>
        <taxon>Bacillota</taxon>
        <taxon>Clostridia</taxon>
        <taxon>Lachnospirales</taxon>
        <taxon>Lachnospiraceae</taxon>
        <taxon>Lachnotalea</taxon>
    </lineage>
</organism>
<feature type="transmembrane region" description="Helical" evidence="1">
    <location>
        <begin position="137"/>
        <end position="160"/>
    </location>
</feature>
<feature type="transmembrane region" description="Helical" evidence="1">
    <location>
        <begin position="12"/>
        <end position="31"/>
    </location>
</feature>
<dbReference type="AlphaFoldDB" id="A0A371J995"/>
<dbReference type="EMBL" id="NOKA02000068">
    <property type="protein sequence ID" value="RDY29315.1"/>
    <property type="molecule type" value="Genomic_DNA"/>
</dbReference>
<evidence type="ECO:0008006" key="4">
    <source>
        <dbReference type="Google" id="ProtNLM"/>
    </source>
</evidence>
<keyword evidence="1" id="KW-0472">Membrane</keyword>
<feature type="transmembrane region" description="Helical" evidence="1">
    <location>
        <begin position="103"/>
        <end position="125"/>
    </location>
</feature>
<keyword evidence="1" id="KW-1133">Transmembrane helix</keyword>
<dbReference type="Pfam" id="PF12730">
    <property type="entry name" value="ABC2_membrane_4"/>
    <property type="match status" value="1"/>
</dbReference>
<evidence type="ECO:0000313" key="3">
    <source>
        <dbReference type="Proteomes" id="UP000216411"/>
    </source>
</evidence>
<feature type="transmembrane region" description="Helical" evidence="1">
    <location>
        <begin position="51"/>
        <end position="68"/>
    </location>
</feature>
<name>A0A371J995_9FIRM</name>
<keyword evidence="3" id="KW-1185">Reference proteome</keyword>
<protein>
    <recommendedName>
        <fullName evidence="4">ABC transporter permease</fullName>
    </recommendedName>
</protein>